<feature type="transmembrane region" description="Helical" evidence="12">
    <location>
        <begin position="453"/>
        <end position="471"/>
    </location>
</feature>
<evidence type="ECO:0000256" key="2">
    <source>
        <dbReference type="ARBA" id="ARBA00004141"/>
    </source>
</evidence>
<evidence type="ECO:0000256" key="6">
    <source>
        <dbReference type="ARBA" id="ARBA00022982"/>
    </source>
</evidence>
<dbReference type="AlphaFoldDB" id="A0A182Q8D5"/>
<reference evidence="17" key="2">
    <citation type="submission" date="2020-05" db="UniProtKB">
        <authorList>
            <consortium name="EnsemblMetazoa"/>
        </authorList>
    </citation>
    <scope>IDENTIFICATION</scope>
    <source>
        <strain evidence="17">FAR1</strain>
    </source>
</reference>
<dbReference type="EnsemblMetazoa" id="AFAF005091-RA">
    <property type="protein sequence ID" value="AFAF005091-PA"/>
    <property type="gene ID" value="AFAF005091"/>
</dbReference>
<evidence type="ECO:0000256" key="13">
    <source>
        <dbReference type="SAM" id="SignalP"/>
    </source>
</evidence>
<evidence type="ECO:0008006" key="19">
    <source>
        <dbReference type="Google" id="ProtNLM"/>
    </source>
</evidence>
<keyword evidence="10" id="KW-0325">Glycoprotein</keyword>
<dbReference type="PROSITE" id="PS50836">
    <property type="entry name" value="DOMON"/>
    <property type="match status" value="1"/>
</dbReference>
<evidence type="ECO:0000256" key="1">
    <source>
        <dbReference type="ARBA" id="ARBA00001970"/>
    </source>
</evidence>
<evidence type="ECO:0000256" key="8">
    <source>
        <dbReference type="ARBA" id="ARBA00023004"/>
    </source>
</evidence>
<dbReference type="SMART" id="SM00664">
    <property type="entry name" value="DoH"/>
    <property type="match status" value="1"/>
</dbReference>
<evidence type="ECO:0000259" key="15">
    <source>
        <dbReference type="PROSITE" id="PS50939"/>
    </source>
</evidence>
<feature type="region of interest" description="Disordered" evidence="11">
    <location>
        <begin position="176"/>
        <end position="195"/>
    </location>
</feature>
<dbReference type="CDD" id="cd08544">
    <property type="entry name" value="Reeler"/>
    <property type="match status" value="1"/>
</dbReference>
<evidence type="ECO:0000256" key="9">
    <source>
        <dbReference type="ARBA" id="ARBA00023136"/>
    </source>
</evidence>
<dbReference type="PROSITE" id="PS50939">
    <property type="entry name" value="CYTOCHROME_B561"/>
    <property type="match status" value="1"/>
</dbReference>
<dbReference type="Proteomes" id="UP000075886">
    <property type="component" value="Unassembled WGS sequence"/>
</dbReference>
<evidence type="ECO:0000256" key="7">
    <source>
        <dbReference type="ARBA" id="ARBA00022989"/>
    </source>
</evidence>
<keyword evidence="9 12" id="KW-0472">Membrane</keyword>
<dbReference type="Pfam" id="PF03188">
    <property type="entry name" value="Cytochrom_B561"/>
    <property type="match status" value="1"/>
</dbReference>
<feature type="domain" description="Reelin" evidence="16">
    <location>
        <begin position="15"/>
        <end position="180"/>
    </location>
</feature>
<organism evidence="17 18">
    <name type="scientific">Anopheles farauti</name>
    <dbReference type="NCBI Taxonomy" id="69004"/>
    <lineage>
        <taxon>Eukaryota</taxon>
        <taxon>Metazoa</taxon>
        <taxon>Ecdysozoa</taxon>
        <taxon>Arthropoda</taxon>
        <taxon>Hexapoda</taxon>
        <taxon>Insecta</taxon>
        <taxon>Pterygota</taxon>
        <taxon>Neoptera</taxon>
        <taxon>Endopterygota</taxon>
        <taxon>Diptera</taxon>
        <taxon>Nematocera</taxon>
        <taxon>Culicoidea</taxon>
        <taxon>Culicidae</taxon>
        <taxon>Anophelinae</taxon>
        <taxon>Anopheles</taxon>
    </lineage>
</organism>
<dbReference type="InterPro" id="IPR005018">
    <property type="entry name" value="DOMON_domain"/>
</dbReference>
<dbReference type="STRING" id="69004.A0A182Q8D5"/>
<evidence type="ECO:0000256" key="10">
    <source>
        <dbReference type="ARBA" id="ARBA00023180"/>
    </source>
</evidence>
<evidence type="ECO:0000313" key="17">
    <source>
        <dbReference type="EnsemblMetazoa" id="AFAF005091-PA"/>
    </source>
</evidence>
<name>A0A182Q8D5_9DIPT</name>
<dbReference type="CDD" id="cd08760">
    <property type="entry name" value="Cyt_b561_FRRS1_like"/>
    <property type="match status" value="1"/>
</dbReference>
<evidence type="ECO:0000256" key="12">
    <source>
        <dbReference type="SAM" id="Phobius"/>
    </source>
</evidence>
<feature type="transmembrane region" description="Helical" evidence="12">
    <location>
        <begin position="551"/>
        <end position="573"/>
    </location>
</feature>
<dbReference type="SMART" id="SM00665">
    <property type="entry name" value="B561"/>
    <property type="match status" value="1"/>
</dbReference>
<feature type="transmembrane region" description="Helical" evidence="12">
    <location>
        <begin position="622"/>
        <end position="645"/>
    </location>
</feature>
<protein>
    <recommendedName>
        <fullName evidence="19">DOMON domain-containing protein</fullName>
    </recommendedName>
</protein>
<keyword evidence="18" id="KW-1185">Reference proteome</keyword>
<dbReference type="Pfam" id="PF02014">
    <property type="entry name" value="Reeler"/>
    <property type="match status" value="1"/>
</dbReference>
<dbReference type="Gene3D" id="2.60.40.4060">
    <property type="entry name" value="Reeler domain"/>
    <property type="match status" value="1"/>
</dbReference>
<feature type="domain" description="DOMON" evidence="14">
    <location>
        <begin position="230"/>
        <end position="349"/>
    </location>
</feature>
<dbReference type="PROSITE" id="PS51019">
    <property type="entry name" value="REELIN"/>
    <property type="match status" value="1"/>
</dbReference>
<dbReference type="VEuPathDB" id="VectorBase:AFAF005091"/>
<dbReference type="GO" id="GO:0016020">
    <property type="term" value="C:membrane"/>
    <property type="evidence" value="ECO:0007669"/>
    <property type="project" value="UniProtKB-SubCell"/>
</dbReference>
<keyword evidence="8" id="KW-0408">Iron</keyword>
<dbReference type="InterPro" id="IPR002861">
    <property type="entry name" value="Reeler_dom"/>
</dbReference>
<comment type="cofactor">
    <cofactor evidence="1">
        <name>heme b</name>
        <dbReference type="ChEBI" id="CHEBI:60344"/>
    </cofactor>
</comment>
<evidence type="ECO:0000256" key="3">
    <source>
        <dbReference type="ARBA" id="ARBA00009195"/>
    </source>
</evidence>
<dbReference type="PANTHER" id="PTHR45828:SF38">
    <property type="entry name" value="FERRIC-CHELATE REDUCTASE 1 HOMOLOG-RELATED"/>
    <property type="match status" value="1"/>
</dbReference>
<evidence type="ECO:0000256" key="4">
    <source>
        <dbReference type="ARBA" id="ARBA00022448"/>
    </source>
</evidence>
<evidence type="ECO:0000259" key="16">
    <source>
        <dbReference type="PROSITE" id="PS51019"/>
    </source>
</evidence>
<feature type="transmembrane region" description="Helical" evidence="12">
    <location>
        <begin position="412"/>
        <end position="432"/>
    </location>
</feature>
<feature type="transmembrane region" description="Helical" evidence="12">
    <location>
        <begin position="515"/>
        <end position="539"/>
    </location>
</feature>
<sequence length="658" mass="71769">MLPLLCLALVLSTLAPSSYGLPNGAPVSVCDSMLPFHGGGIPPLTTKTPFVITPQSSVIGSGQTLQIDIESFPAKIVFKGYMIQARAADPPHNIVGRFENTDPGAVKLIDCDGEGNTATHTSTSPKQDLTLEWIAPDNFVGDVIFNATIAQDYDKFWVGIPSDRVRVVASSTTIAPGTAPTKRPTTTTTVPPYRPPQTAAPMATDPIYDECGQSKGCFGFPEGCVESKNCRAVVTIAVLGARYVFEMKAGYNRPAYVAFGLSNDAKMGDDSVIECVPEQGTVNAYASWTTVGPYGSTRFGVPQNIFQVLEKSYNDGVIYCKLERDAVSTVKGQMFDLQNNKFHLLLAAGSSVECTCCFQVVVNPALTIDRPLSATNVNYHDIGRHVSGSPQSLAEVGPVQGSSKLLLRLHGAFMITAWIGTASLGILIARYFRQTWVGSQMCGKDQWFAWHRFLMVLTWALTVAGIVVIFVEIGGWSQVRNPHAILGIVTTVLCFLQPLGAFFRPHPGSSKRPIFNWLHWLGGNLAHVIAIVAIFFAVQLQKAELPEWMDFILVAFVAFHVFMHLIFSIFSWIQIGGCVSERRSGQRVTSFPMADMTPSRNSMSSSERKQDAAFSGFRKSMLFLYILIVLGLVIAMVVIVVLAPIETAYNNIKEQIMN</sequence>
<evidence type="ECO:0000256" key="11">
    <source>
        <dbReference type="SAM" id="MobiDB-lite"/>
    </source>
</evidence>
<reference evidence="18" key="1">
    <citation type="submission" date="2014-01" db="EMBL/GenBank/DDBJ databases">
        <title>The Genome Sequence of Anopheles farauti FAR1 (V2).</title>
        <authorList>
            <consortium name="The Broad Institute Genomics Platform"/>
            <person name="Neafsey D.E."/>
            <person name="Besansky N."/>
            <person name="Howell P."/>
            <person name="Walton C."/>
            <person name="Young S.K."/>
            <person name="Zeng Q."/>
            <person name="Gargeya S."/>
            <person name="Fitzgerald M."/>
            <person name="Haas B."/>
            <person name="Abouelleil A."/>
            <person name="Allen A.W."/>
            <person name="Alvarado L."/>
            <person name="Arachchi H.M."/>
            <person name="Berlin A.M."/>
            <person name="Chapman S.B."/>
            <person name="Gainer-Dewar J."/>
            <person name="Goldberg J."/>
            <person name="Griggs A."/>
            <person name="Gujja S."/>
            <person name="Hansen M."/>
            <person name="Howarth C."/>
            <person name="Imamovic A."/>
            <person name="Ireland A."/>
            <person name="Larimer J."/>
            <person name="McCowan C."/>
            <person name="Murphy C."/>
            <person name="Pearson M."/>
            <person name="Poon T.W."/>
            <person name="Priest M."/>
            <person name="Roberts A."/>
            <person name="Saif S."/>
            <person name="Shea T."/>
            <person name="Sisk P."/>
            <person name="Sykes S."/>
            <person name="Wortman J."/>
            <person name="Nusbaum C."/>
            <person name="Birren B."/>
        </authorList>
    </citation>
    <scope>NUCLEOTIDE SEQUENCE [LARGE SCALE GENOMIC DNA]</scope>
    <source>
        <strain evidence="18">FAR1</strain>
    </source>
</reference>
<proteinExistence type="inferred from homology"/>
<dbReference type="PANTHER" id="PTHR45828">
    <property type="entry name" value="CYTOCHROME B561/FERRIC REDUCTASE TRANSMEMBRANE"/>
    <property type="match status" value="1"/>
</dbReference>
<dbReference type="InterPro" id="IPR051237">
    <property type="entry name" value="Ferric-chelate_Red/DefProt"/>
</dbReference>
<feature type="signal peptide" evidence="13">
    <location>
        <begin position="1"/>
        <end position="20"/>
    </location>
</feature>
<feature type="chain" id="PRO_5008132456" description="DOMON domain-containing protein" evidence="13">
    <location>
        <begin position="21"/>
        <end position="658"/>
    </location>
</feature>
<comment type="subcellular location">
    <subcellularLocation>
        <location evidence="2">Membrane</location>
        <topology evidence="2">Multi-pass membrane protein</topology>
    </subcellularLocation>
</comment>
<evidence type="ECO:0000256" key="5">
    <source>
        <dbReference type="ARBA" id="ARBA00022692"/>
    </source>
</evidence>
<accession>A0A182Q8D5</accession>
<dbReference type="EMBL" id="AXCN02000999">
    <property type="status" value="NOT_ANNOTATED_CDS"/>
    <property type="molecule type" value="Genomic_DNA"/>
</dbReference>
<feature type="transmembrane region" description="Helical" evidence="12">
    <location>
        <begin position="483"/>
        <end position="503"/>
    </location>
</feature>
<evidence type="ECO:0000313" key="18">
    <source>
        <dbReference type="Proteomes" id="UP000075886"/>
    </source>
</evidence>
<keyword evidence="4" id="KW-0813">Transport</keyword>
<feature type="domain" description="Cytochrome b561" evidence="15">
    <location>
        <begin position="366"/>
        <end position="573"/>
    </location>
</feature>
<dbReference type="InterPro" id="IPR042307">
    <property type="entry name" value="Reeler_sf"/>
</dbReference>
<keyword evidence="5 12" id="KW-0812">Transmembrane</keyword>
<feature type="compositionally biased region" description="Low complexity" evidence="11">
    <location>
        <begin position="176"/>
        <end position="191"/>
    </location>
</feature>
<dbReference type="CDD" id="cd09628">
    <property type="entry name" value="DOMON_SDR_2_like"/>
    <property type="match status" value="1"/>
</dbReference>
<dbReference type="GO" id="GO:0140571">
    <property type="term" value="F:transmembrane ascorbate ferrireductase activity"/>
    <property type="evidence" value="ECO:0007669"/>
    <property type="project" value="TreeGrafter"/>
</dbReference>
<keyword evidence="6" id="KW-0249">Electron transport</keyword>
<evidence type="ECO:0000259" key="14">
    <source>
        <dbReference type="PROSITE" id="PS50836"/>
    </source>
</evidence>
<comment type="similarity">
    <text evidence="3">Belongs to the FRRS1 family.</text>
</comment>
<keyword evidence="13" id="KW-0732">Signal</keyword>
<dbReference type="Gene3D" id="1.20.120.1770">
    <property type="match status" value="1"/>
</dbReference>
<dbReference type="Pfam" id="PF03351">
    <property type="entry name" value="DOMON"/>
    <property type="match status" value="1"/>
</dbReference>
<keyword evidence="7 12" id="KW-1133">Transmembrane helix</keyword>
<dbReference type="InterPro" id="IPR006593">
    <property type="entry name" value="Cyt_b561/ferric_Rdtase_TM"/>
</dbReference>